<sequence>MVLFLRLCPPGCAPTWSAWTYGAANVPPCTTASSRHVHTCPTTPPSQSVGLPDSLPAAIRERKTAWLELSEASTTLIDGYLGHKVHPTVDAFLWSLLLNSLAAVPLSEKGTLRVHLCPNCRIGAILQMVVDVAQ</sequence>
<dbReference type="EMBL" id="OZ021741">
    <property type="protein sequence ID" value="CAK9325937.1"/>
    <property type="molecule type" value="Genomic_DNA"/>
</dbReference>
<proteinExistence type="predicted"/>
<protein>
    <submittedName>
        <fullName evidence="1">Uncharacterized protein</fullName>
    </submittedName>
</protein>
<keyword evidence="2" id="KW-1185">Reference proteome</keyword>
<reference evidence="1 2" key="1">
    <citation type="submission" date="2024-03" db="EMBL/GenBank/DDBJ databases">
        <authorList>
            <person name="Gkanogiannis A."/>
            <person name="Becerra Lopez-Lavalle L."/>
        </authorList>
    </citation>
    <scope>NUCLEOTIDE SEQUENCE [LARGE SCALE GENOMIC DNA]</scope>
</reference>
<organism evidence="1 2">
    <name type="scientific">Citrullus colocynthis</name>
    <name type="common">colocynth</name>
    <dbReference type="NCBI Taxonomy" id="252529"/>
    <lineage>
        <taxon>Eukaryota</taxon>
        <taxon>Viridiplantae</taxon>
        <taxon>Streptophyta</taxon>
        <taxon>Embryophyta</taxon>
        <taxon>Tracheophyta</taxon>
        <taxon>Spermatophyta</taxon>
        <taxon>Magnoliopsida</taxon>
        <taxon>eudicotyledons</taxon>
        <taxon>Gunneridae</taxon>
        <taxon>Pentapetalae</taxon>
        <taxon>rosids</taxon>
        <taxon>fabids</taxon>
        <taxon>Cucurbitales</taxon>
        <taxon>Cucurbitaceae</taxon>
        <taxon>Benincaseae</taxon>
        <taxon>Citrullus</taxon>
    </lineage>
</organism>
<name>A0ABP0YZH0_9ROSI</name>
<gene>
    <name evidence="1" type="ORF">CITCOLO1_LOCUS18216</name>
</gene>
<dbReference type="Proteomes" id="UP001642487">
    <property type="component" value="Chromosome 7"/>
</dbReference>
<evidence type="ECO:0000313" key="1">
    <source>
        <dbReference type="EMBL" id="CAK9325937.1"/>
    </source>
</evidence>
<evidence type="ECO:0000313" key="2">
    <source>
        <dbReference type="Proteomes" id="UP001642487"/>
    </source>
</evidence>
<accession>A0ABP0YZH0</accession>